<organism evidence="2 3">
    <name type="scientific">Pedobacter ureilyticus</name>
    <dbReference type="NCBI Taxonomy" id="1393051"/>
    <lineage>
        <taxon>Bacteria</taxon>
        <taxon>Pseudomonadati</taxon>
        <taxon>Bacteroidota</taxon>
        <taxon>Sphingobacteriia</taxon>
        <taxon>Sphingobacteriales</taxon>
        <taxon>Sphingobacteriaceae</taxon>
        <taxon>Pedobacter</taxon>
    </lineage>
</organism>
<evidence type="ECO:0000313" key="3">
    <source>
        <dbReference type="Proteomes" id="UP001517247"/>
    </source>
</evidence>
<name>A0ABW9J5P2_9SPHI</name>
<feature type="domain" description="KilA-N DNA-binding" evidence="1">
    <location>
        <begin position="1"/>
        <end position="23"/>
    </location>
</feature>
<reference evidence="2 3" key="1">
    <citation type="submission" date="2024-12" db="EMBL/GenBank/DDBJ databases">
        <authorList>
            <person name="Hu S."/>
        </authorList>
    </citation>
    <scope>NUCLEOTIDE SEQUENCE [LARGE SCALE GENOMIC DNA]</scope>
    <source>
        <strain evidence="2 3">THG-T11</strain>
    </source>
</reference>
<proteinExistence type="predicted"/>
<keyword evidence="3" id="KW-1185">Reference proteome</keyword>
<protein>
    <submittedName>
        <fullName evidence="2">ORF6N domain-containing protein</fullName>
    </submittedName>
</protein>
<comment type="caution">
    <text evidence="2">The sequence shown here is derived from an EMBL/GenBank/DDBJ whole genome shotgun (WGS) entry which is preliminary data.</text>
</comment>
<dbReference type="RefSeq" id="WP_246076953.1">
    <property type="nucleotide sequence ID" value="NZ_SSHJ02000005.1"/>
</dbReference>
<accession>A0ABW9J5P2</accession>
<evidence type="ECO:0000259" key="1">
    <source>
        <dbReference type="Pfam" id="PF10543"/>
    </source>
</evidence>
<dbReference type="Pfam" id="PF10543">
    <property type="entry name" value="ORF6N"/>
    <property type="match status" value="1"/>
</dbReference>
<dbReference type="EMBL" id="SSHJ02000005">
    <property type="protein sequence ID" value="MFN0255172.1"/>
    <property type="molecule type" value="Genomic_DNA"/>
</dbReference>
<dbReference type="Proteomes" id="UP001517247">
    <property type="component" value="Unassembled WGS sequence"/>
</dbReference>
<evidence type="ECO:0000313" key="2">
    <source>
        <dbReference type="EMBL" id="MFN0255172.1"/>
    </source>
</evidence>
<dbReference type="InterPro" id="IPR018873">
    <property type="entry name" value="KilA-N_DNA-bd_domain"/>
</dbReference>
<sequence length="37" mass="4198">MLDSDLAELYGVETKRLNEQVGEDDGNCLMCFPNMVF</sequence>
<gene>
    <name evidence="2" type="ORF">E6A44_006280</name>
</gene>